<dbReference type="STRING" id="1423812.FD20_GL001723"/>
<evidence type="ECO:0000313" key="1">
    <source>
        <dbReference type="EMBL" id="KRL38519.1"/>
    </source>
</evidence>
<dbReference type="RefSeq" id="WP_057736175.1">
    <property type="nucleotide sequence ID" value="NZ_AZEG01000004.1"/>
</dbReference>
<dbReference type="EMBL" id="AZEG01000004">
    <property type="protein sequence ID" value="KRL38519.1"/>
    <property type="molecule type" value="Genomic_DNA"/>
</dbReference>
<gene>
    <name evidence="1" type="ORF">FD20_GL001723</name>
</gene>
<comment type="caution">
    <text evidence="1">The sequence shown here is derived from an EMBL/GenBank/DDBJ whole genome shotgun (WGS) entry which is preliminary data.</text>
</comment>
<dbReference type="AlphaFoldDB" id="A0A0R1Q1F0"/>
<proteinExistence type="predicted"/>
<organism evidence="1 2">
    <name type="scientific">Liquorilactobacillus uvarum DSM 19971</name>
    <dbReference type="NCBI Taxonomy" id="1423812"/>
    <lineage>
        <taxon>Bacteria</taxon>
        <taxon>Bacillati</taxon>
        <taxon>Bacillota</taxon>
        <taxon>Bacilli</taxon>
        <taxon>Lactobacillales</taxon>
        <taxon>Lactobacillaceae</taxon>
        <taxon>Liquorilactobacillus</taxon>
    </lineage>
</organism>
<sequence>MQIKEMIDTARHFEDGSLAGKFTDEEKAAVLYIELNSALAVLFSKTAKKMEGTELLASYCDVLCAFCRVGNHQKWTYLMLLSDEETDRMRHKWTSHSFAKLFMILQQQLNKSFFERQSEPFLHAWHILIKFGLVELGYTPTQIEEKYFEKFGNLSS</sequence>
<name>A0A0R1Q1F0_9LACO</name>
<evidence type="ECO:0008006" key="3">
    <source>
        <dbReference type="Google" id="ProtNLM"/>
    </source>
</evidence>
<protein>
    <recommendedName>
        <fullName evidence="3">dUTPase</fullName>
    </recommendedName>
</protein>
<reference evidence="1 2" key="1">
    <citation type="journal article" date="2015" name="Genome Announc.">
        <title>Expanding the biotechnology potential of lactobacilli through comparative genomics of 213 strains and associated genera.</title>
        <authorList>
            <person name="Sun Z."/>
            <person name="Harris H.M."/>
            <person name="McCann A."/>
            <person name="Guo C."/>
            <person name="Argimon S."/>
            <person name="Zhang W."/>
            <person name="Yang X."/>
            <person name="Jeffery I.B."/>
            <person name="Cooney J.C."/>
            <person name="Kagawa T.F."/>
            <person name="Liu W."/>
            <person name="Song Y."/>
            <person name="Salvetti E."/>
            <person name="Wrobel A."/>
            <person name="Rasinkangas P."/>
            <person name="Parkhill J."/>
            <person name="Rea M.C."/>
            <person name="O'Sullivan O."/>
            <person name="Ritari J."/>
            <person name="Douillard F.P."/>
            <person name="Paul Ross R."/>
            <person name="Yang R."/>
            <person name="Briner A.E."/>
            <person name="Felis G.E."/>
            <person name="de Vos W.M."/>
            <person name="Barrangou R."/>
            <person name="Klaenhammer T.R."/>
            <person name="Caufield P.W."/>
            <person name="Cui Y."/>
            <person name="Zhang H."/>
            <person name="O'Toole P.W."/>
        </authorList>
    </citation>
    <scope>NUCLEOTIDE SEQUENCE [LARGE SCALE GENOMIC DNA]</scope>
    <source>
        <strain evidence="1 2">DSM 19971</strain>
    </source>
</reference>
<dbReference type="PATRIC" id="fig|1423812.3.peg.1834"/>
<accession>A0A0R1Q1F0</accession>
<keyword evidence="2" id="KW-1185">Reference proteome</keyword>
<dbReference type="OrthoDB" id="5506143at2"/>
<evidence type="ECO:0000313" key="2">
    <source>
        <dbReference type="Proteomes" id="UP000051155"/>
    </source>
</evidence>
<dbReference type="Proteomes" id="UP000051155">
    <property type="component" value="Unassembled WGS sequence"/>
</dbReference>